<organism evidence="2 3">
    <name type="scientific">Ajellomyces capsulatus (strain H88)</name>
    <name type="common">Darling's disease fungus</name>
    <name type="synonym">Histoplasma capsulatum</name>
    <dbReference type="NCBI Taxonomy" id="544711"/>
    <lineage>
        <taxon>Eukaryota</taxon>
        <taxon>Fungi</taxon>
        <taxon>Dikarya</taxon>
        <taxon>Ascomycota</taxon>
        <taxon>Pezizomycotina</taxon>
        <taxon>Eurotiomycetes</taxon>
        <taxon>Eurotiomycetidae</taxon>
        <taxon>Onygenales</taxon>
        <taxon>Ajellomycetaceae</taxon>
        <taxon>Histoplasma</taxon>
    </lineage>
</organism>
<accession>A0A8A1LXD8</accession>
<name>A0A8A1LXD8_AJEC8</name>
<evidence type="ECO:0000256" key="1">
    <source>
        <dbReference type="SAM" id="Phobius"/>
    </source>
</evidence>
<dbReference type="EMBL" id="CP069107">
    <property type="protein sequence ID" value="QSS57880.1"/>
    <property type="molecule type" value="Genomic_DNA"/>
</dbReference>
<evidence type="ECO:0000313" key="3">
    <source>
        <dbReference type="Proteomes" id="UP000663419"/>
    </source>
</evidence>
<keyword evidence="1" id="KW-0812">Transmembrane</keyword>
<keyword evidence="1" id="KW-0472">Membrane</keyword>
<sequence>MQCESYLNTTRSAEMGGEEGAVGLHVIPPQVVLGVAIDDDVPCSLKHQLSPISLLFFFFLTPYFLFSFASFAPQYTGQSGFNRRDPSRDPRARVMILLVVVFAF</sequence>
<protein>
    <submittedName>
        <fullName evidence="2">Uncharacterized protein</fullName>
    </submittedName>
</protein>
<dbReference type="VEuPathDB" id="FungiDB:I7I53_12199"/>
<evidence type="ECO:0000313" key="2">
    <source>
        <dbReference type="EMBL" id="QSS57880.1"/>
    </source>
</evidence>
<dbReference type="AlphaFoldDB" id="A0A8A1LXD8"/>
<feature type="transmembrane region" description="Helical" evidence="1">
    <location>
        <begin position="54"/>
        <end position="72"/>
    </location>
</feature>
<dbReference type="Proteomes" id="UP000663419">
    <property type="component" value="Chromosome 6"/>
</dbReference>
<proteinExistence type="predicted"/>
<gene>
    <name evidence="2" type="ORF">I7I53_12199</name>
</gene>
<reference evidence="2" key="1">
    <citation type="submission" date="2021-01" db="EMBL/GenBank/DDBJ databases">
        <title>Chromosome-level genome assembly of a human fungal pathogen reveals clustering of transcriptionally co-regulated genes.</title>
        <authorList>
            <person name="Voorhies M."/>
            <person name="Cohen S."/>
            <person name="Shea T.P."/>
            <person name="Petrus S."/>
            <person name="Munoz J.F."/>
            <person name="Poplawski S."/>
            <person name="Goldman W.E."/>
            <person name="Michael T."/>
            <person name="Cuomo C.A."/>
            <person name="Sil A."/>
            <person name="Beyhan S."/>
        </authorList>
    </citation>
    <scope>NUCLEOTIDE SEQUENCE</scope>
    <source>
        <strain evidence="2">H88</strain>
    </source>
</reference>
<keyword evidence="1" id="KW-1133">Transmembrane helix</keyword>